<evidence type="ECO:0000256" key="4">
    <source>
        <dbReference type="ARBA" id="ARBA00022691"/>
    </source>
</evidence>
<dbReference type="GO" id="GO:0019251">
    <property type="term" value="P:anaerobic cobalamin biosynthetic process"/>
    <property type="evidence" value="ECO:0007669"/>
    <property type="project" value="UniProtKB-UniRule"/>
</dbReference>
<dbReference type="GO" id="GO:0043780">
    <property type="term" value="F:cobalt-precorrin-5B C1-methyltransferase activity"/>
    <property type="evidence" value="ECO:0007669"/>
    <property type="project" value="RHEA"/>
</dbReference>
<dbReference type="UniPathway" id="UPA00148">
    <property type="reaction ID" value="UER00227"/>
</dbReference>
<dbReference type="GO" id="GO:0032259">
    <property type="term" value="P:methylation"/>
    <property type="evidence" value="ECO:0007669"/>
    <property type="project" value="UniProtKB-KW"/>
</dbReference>
<accession>W8U9T2</accession>
<dbReference type="PANTHER" id="PTHR35863:SF1">
    <property type="entry name" value="COBALT-PRECORRIN-5B C(1)-METHYLTRANSFERASE"/>
    <property type="match status" value="1"/>
</dbReference>
<keyword evidence="2 5" id="KW-0489">Methyltransferase</keyword>
<gene>
    <name evidence="5 6" type="primary">cbiD</name>
    <name evidence="6" type="ORF">EAL2_808p01000</name>
</gene>
<name>W8U9T2_PEPAC</name>
<keyword evidence="4 5" id="KW-0949">S-adenosyl-L-methionine</keyword>
<keyword evidence="6" id="KW-0614">Plasmid</keyword>
<protein>
    <recommendedName>
        <fullName evidence="5">Cobalt-precorrin-5B C(1)-methyltransferase</fullName>
        <ecNumber evidence="5">2.1.1.195</ecNumber>
    </recommendedName>
    <alternativeName>
        <fullName evidence="5">Cobalt-precorrin-6A synthase</fullName>
    </alternativeName>
</protein>
<comment type="pathway">
    <text evidence="5">Cofactor biosynthesis; adenosylcobalamin biosynthesis; cob(II)yrinate a,c-diamide from sirohydrochlorin (anaerobic route): step 6/10.</text>
</comment>
<dbReference type="PIRSF" id="PIRSF026782">
    <property type="entry name" value="CbiD"/>
    <property type="match status" value="1"/>
</dbReference>
<dbReference type="NCBIfam" id="TIGR00312">
    <property type="entry name" value="cbiD"/>
    <property type="match status" value="1"/>
</dbReference>
<evidence type="ECO:0000256" key="3">
    <source>
        <dbReference type="ARBA" id="ARBA00022679"/>
    </source>
</evidence>
<proteinExistence type="inferred from homology"/>
<dbReference type="HAMAP" id="MF_00787">
    <property type="entry name" value="CbiD"/>
    <property type="match status" value="1"/>
</dbReference>
<evidence type="ECO:0000256" key="1">
    <source>
        <dbReference type="ARBA" id="ARBA00022573"/>
    </source>
</evidence>
<comment type="catalytic activity">
    <reaction evidence="5">
        <text>Co-precorrin-5B + S-adenosyl-L-methionine = Co-precorrin-6A + S-adenosyl-L-homocysteine</text>
        <dbReference type="Rhea" id="RHEA:26285"/>
        <dbReference type="ChEBI" id="CHEBI:57856"/>
        <dbReference type="ChEBI" id="CHEBI:59789"/>
        <dbReference type="ChEBI" id="CHEBI:60063"/>
        <dbReference type="ChEBI" id="CHEBI:60064"/>
        <dbReference type="EC" id="2.1.1.195"/>
    </reaction>
</comment>
<dbReference type="InterPro" id="IPR036074">
    <property type="entry name" value="CbiD_sf"/>
</dbReference>
<dbReference type="EC" id="2.1.1.195" evidence="5"/>
<dbReference type="Gene3D" id="3.30.2110.10">
    <property type="entry name" value="CbiD-like"/>
    <property type="match status" value="1"/>
</dbReference>
<dbReference type="AlphaFoldDB" id="W8U9T2"/>
<comment type="function">
    <text evidence="5">Catalyzes the methylation of C-1 in cobalt-precorrin-5B to form cobalt-precorrin-6A.</text>
</comment>
<keyword evidence="7" id="KW-1185">Reference proteome</keyword>
<dbReference type="PANTHER" id="PTHR35863">
    <property type="entry name" value="COBALT-PRECORRIN-5B C(1)-METHYLTRANSFERASE"/>
    <property type="match status" value="1"/>
</dbReference>
<evidence type="ECO:0000256" key="2">
    <source>
        <dbReference type="ARBA" id="ARBA00022603"/>
    </source>
</evidence>
<dbReference type="RefSeq" id="WP_025436520.1">
    <property type="nucleotide sequence ID" value="NZ_CP007453.1"/>
</dbReference>
<dbReference type="eggNOG" id="COG1903">
    <property type="taxonomic scope" value="Bacteria"/>
</dbReference>
<evidence type="ECO:0000256" key="5">
    <source>
        <dbReference type="HAMAP-Rule" id="MF_00787"/>
    </source>
</evidence>
<dbReference type="PATRIC" id="fig|1286171.3.peg.2278"/>
<dbReference type="HOGENOM" id="CLU_041273_1_0_9"/>
<dbReference type="Pfam" id="PF01888">
    <property type="entry name" value="CbiD"/>
    <property type="match status" value="1"/>
</dbReference>
<evidence type="ECO:0000313" key="7">
    <source>
        <dbReference type="Proteomes" id="UP000019591"/>
    </source>
</evidence>
<keyword evidence="3 5" id="KW-0808">Transferase</keyword>
<geneLocation type="plasmid" evidence="6 7">
    <name>EAL2_808p</name>
</geneLocation>
<evidence type="ECO:0000313" key="6">
    <source>
        <dbReference type="EMBL" id="AHM57606.1"/>
    </source>
</evidence>
<dbReference type="OrthoDB" id="6439987at2"/>
<dbReference type="SUPFAM" id="SSF111342">
    <property type="entry name" value="CbiD-like"/>
    <property type="match status" value="1"/>
</dbReference>
<dbReference type="EMBL" id="CP007453">
    <property type="protein sequence ID" value="AHM57606.1"/>
    <property type="molecule type" value="Genomic_DNA"/>
</dbReference>
<dbReference type="InterPro" id="IPR002748">
    <property type="entry name" value="CbiD"/>
</dbReference>
<sequence length="373" mass="39636">MERYIEKGGKRLRYGYTTGTCAAAAAKASALLLFGGQRSEAVDIDTPKGWRVGVQIFELQMEGCDAAVCCAVKDSGDDPDMTSGMRIYARVERAKAPGIRLEGGRGIGRVTRPGLSVAPGEAAINPVPRRMIESEVAAVLPEGEGATVTIFAPEGEEVARRTFNPKLGIEGGISIIGTSGIVEPMSEEAIKESLRLELSVLRSSGAHTAVFSPGNYGRDFCIQNGIGEKLLIKTSNYAGYMLCEAEKLGFREILWVGHIGKLVKLAAGIFNMHSSCGDARLETLAAYAALVGAGRDTVGLILSSNTAEEATEHICDAGLEEAFAEVASRASARCREHCGGNIKVGTVLFSQGRGLLAMCDSARWIMEEQGWRG</sequence>
<dbReference type="KEGG" id="eac:EAL2_808p01000"/>
<reference evidence="6 7" key="1">
    <citation type="journal article" date="2014" name="Genome Announc.">
        <title>Complete Genome Sequence of Amino Acid-Utilizing Eubacterium acidaminophilum al-2 (DSM 3953).</title>
        <authorList>
            <person name="Poehlein A."/>
            <person name="Andreesen J.R."/>
            <person name="Daniel R."/>
        </authorList>
    </citation>
    <scope>NUCLEOTIDE SEQUENCE [LARGE SCALE GENOMIC DNA]</scope>
    <source>
        <strain evidence="6 7">DSM 3953</strain>
        <plasmid evidence="7">Plasmid EAL2_808p</plasmid>
    </source>
</reference>
<comment type="similarity">
    <text evidence="5">Belongs to the CbiD family.</text>
</comment>
<keyword evidence="1 5" id="KW-0169">Cobalamin biosynthesis</keyword>
<organism evidence="6 7">
    <name type="scientific">Peptoclostridium acidaminophilum DSM 3953</name>
    <dbReference type="NCBI Taxonomy" id="1286171"/>
    <lineage>
        <taxon>Bacteria</taxon>
        <taxon>Bacillati</taxon>
        <taxon>Bacillota</taxon>
        <taxon>Clostridia</taxon>
        <taxon>Peptostreptococcales</taxon>
        <taxon>Peptoclostridiaceae</taxon>
        <taxon>Peptoclostridium</taxon>
    </lineage>
</organism>
<dbReference type="Proteomes" id="UP000019591">
    <property type="component" value="Plasmid EAL2_808p"/>
</dbReference>